<name>A0AAW1TFT2_9CHLO</name>
<keyword evidence="2" id="KW-0472">Membrane</keyword>
<dbReference type="PANTHER" id="PTHR34965">
    <property type="entry name" value="OS07G0118300 PROTEIN"/>
    <property type="match status" value="1"/>
</dbReference>
<protein>
    <recommendedName>
        <fullName evidence="5">Transmembrane protein</fullName>
    </recommendedName>
</protein>
<comment type="caution">
    <text evidence="3">The sequence shown here is derived from an EMBL/GenBank/DDBJ whole genome shotgun (WGS) entry which is preliminary data.</text>
</comment>
<feature type="transmembrane region" description="Helical" evidence="2">
    <location>
        <begin position="146"/>
        <end position="170"/>
    </location>
</feature>
<evidence type="ECO:0000256" key="2">
    <source>
        <dbReference type="SAM" id="Phobius"/>
    </source>
</evidence>
<keyword evidence="2" id="KW-0812">Transmembrane</keyword>
<evidence type="ECO:0000256" key="1">
    <source>
        <dbReference type="SAM" id="MobiDB-lite"/>
    </source>
</evidence>
<evidence type="ECO:0008006" key="5">
    <source>
        <dbReference type="Google" id="ProtNLM"/>
    </source>
</evidence>
<feature type="transmembrane region" description="Helical" evidence="2">
    <location>
        <begin position="39"/>
        <end position="61"/>
    </location>
</feature>
<accession>A0AAW1TFT2</accession>
<evidence type="ECO:0000313" key="4">
    <source>
        <dbReference type="Proteomes" id="UP001485043"/>
    </source>
</evidence>
<feature type="region of interest" description="Disordered" evidence="1">
    <location>
        <begin position="1"/>
        <end position="32"/>
    </location>
</feature>
<dbReference type="Proteomes" id="UP001485043">
    <property type="component" value="Unassembled WGS sequence"/>
</dbReference>
<proteinExistence type="predicted"/>
<evidence type="ECO:0000313" key="3">
    <source>
        <dbReference type="EMBL" id="KAK9868474.1"/>
    </source>
</evidence>
<dbReference type="EMBL" id="JALJOV010000027">
    <property type="protein sequence ID" value="KAK9868474.1"/>
    <property type="molecule type" value="Genomic_DNA"/>
</dbReference>
<dbReference type="PANTHER" id="PTHR34965:SF1">
    <property type="entry name" value="OS07G0118300 PROTEIN"/>
    <property type="match status" value="1"/>
</dbReference>
<reference evidence="3 4" key="1">
    <citation type="journal article" date="2024" name="Nat. Commun.">
        <title>Phylogenomics reveals the evolutionary origins of lichenization in chlorophyte algae.</title>
        <authorList>
            <person name="Puginier C."/>
            <person name="Libourel C."/>
            <person name="Otte J."/>
            <person name="Skaloud P."/>
            <person name="Haon M."/>
            <person name="Grisel S."/>
            <person name="Petersen M."/>
            <person name="Berrin J.G."/>
            <person name="Delaux P.M."/>
            <person name="Dal Grande F."/>
            <person name="Keller J."/>
        </authorList>
    </citation>
    <scope>NUCLEOTIDE SEQUENCE [LARGE SCALE GENOMIC DNA]</scope>
    <source>
        <strain evidence="3 4">SAG 2523</strain>
    </source>
</reference>
<keyword evidence="2" id="KW-1133">Transmembrane helix</keyword>
<feature type="compositionally biased region" description="Basic and acidic residues" evidence="1">
    <location>
        <begin position="1"/>
        <end position="10"/>
    </location>
</feature>
<gene>
    <name evidence="3" type="ORF">WJX84_009468</name>
</gene>
<organism evidence="3 4">
    <name type="scientific">Apatococcus fuscideae</name>
    <dbReference type="NCBI Taxonomy" id="2026836"/>
    <lineage>
        <taxon>Eukaryota</taxon>
        <taxon>Viridiplantae</taxon>
        <taxon>Chlorophyta</taxon>
        <taxon>core chlorophytes</taxon>
        <taxon>Trebouxiophyceae</taxon>
        <taxon>Chlorellales</taxon>
        <taxon>Chlorellaceae</taxon>
        <taxon>Apatococcus</taxon>
    </lineage>
</organism>
<dbReference type="AlphaFoldDB" id="A0AAW1TFT2"/>
<sequence>MGSDIEEGRKPLQLPGATEPPPMKSKPAKAPERAPRGDWLLAFFRLINIITICCAALCMVADCMALVAKGKPEDIAGAIRQGLRMYSIMLGGLIVLTETEWDRFLSLFRALDGWIIRGFLQLFEAGLTLELARSTGASDFHRSTQLYRVVAGASLSGCGSFYVLGGLLCVGRLKRARCKRTKELVKVQQELDSVDRRRGELRSLLAVYSDE</sequence>
<keyword evidence="4" id="KW-1185">Reference proteome</keyword>